<reference evidence="4 5" key="1">
    <citation type="journal article" date="2013" name="ISME J.">
        <title>Comparative genomics of pathogenic lineages of Vibrio nigripulchritudo identifies virulence-associated traits.</title>
        <authorList>
            <person name="Goudenege D."/>
            <person name="Labreuche Y."/>
            <person name="Krin E."/>
            <person name="Ansquer D."/>
            <person name="Mangenot S."/>
            <person name="Calteau A."/>
            <person name="Medigue C."/>
            <person name="Mazel D."/>
            <person name="Polz M.F."/>
            <person name="Le Roux F."/>
        </authorList>
    </citation>
    <scope>NUCLEOTIDE SEQUENCE [LARGE SCALE GENOMIC DNA]</scope>
    <source>
        <strain evidence="4 5">SOn1</strain>
    </source>
</reference>
<dbReference type="CDD" id="cd06818">
    <property type="entry name" value="PLPDE_III_cryptic_DSD"/>
    <property type="match status" value="1"/>
</dbReference>
<dbReference type="Proteomes" id="UP000018211">
    <property type="component" value="Unassembled WGS sequence"/>
</dbReference>
<dbReference type="PANTHER" id="PTHR28004:SF8">
    <property type="entry name" value="D-SERINE DEAMINASE"/>
    <property type="match status" value="1"/>
</dbReference>
<protein>
    <submittedName>
        <fullName evidence="4">D-serine deaminase</fullName>
    </submittedName>
</protein>
<dbReference type="InterPro" id="IPR042208">
    <property type="entry name" value="D-ser_dehydrat-like_sf"/>
</dbReference>
<dbReference type="Pfam" id="PF14031">
    <property type="entry name" value="D-ser_dehydrat"/>
    <property type="match status" value="1"/>
</dbReference>
<evidence type="ECO:0000313" key="4">
    <source>
        <dbReference type="EMBL" id="CCO46379.1"/>
    </source>
</evidence>
<organism evidence="4 5">
    <name type="scientific">Vibrio nigripulchritudo SOn1</name>
    <dbReference type="NCBI Taxonomy" id="1238450"/>
    <lineage>
        <taxon>Bacteria</taxon>
        <taxon>Pseudomonadati</taxon>
        <taxon>Pseudomonadota</taxon>
        <taxon>Gammaproteobacteria</taxon>
        <taxon>Vibrionales</taxon>
        <taxon>Vibrionaceae</taxon>
        <taxon>Vibrio</taxon>
    </lineage>
</organism>
<dbReference type="AlphaFoldDB" id="A0AAV2VNZ3"/>
<gene>
    <name evidence="4" type="ORF">VIBNISOn1_1750053</name>
</gene>
<dbReference type="SMART" id="SM01119">
    <property type="entry name" value="D-ser_dehydrat"/>
    <property type="match status" value="1"/>
</dbReference>
<dbReference type="Pfam" id="PF01168">
    <property type="entry name" value="Ala_racemase_N"/>
    <property type="match status" value="1"/>
</dbReference>
<accession>A0AAV2VNZ3</accession>
<dbReference type="InterPro" id="IPR029066">
    <property type="entry name" value="PLP-binding_barrel"/>
</dbReference>
<dbReference type="Gene3D" id="2.40.37.20">
    <property type="entry name" value="D-serine dehydratase-like domain"/>
    <property type="match status" value="1"/>
</dbReference>
<comment type="similarity">
    <text evidence="1">Belongs to the DSD1 family.</text>
</comment>
<dbReference type="RefSeq" id="WP_022611527.1">
    <property type="nucleotide sequence ID" value="NZ_LK391965.1"/>
</dbReference>
<dbReference type="EMBL" id="CAOF01000085">
    <property type="protein sequence ID" value="CCO46379.1"/>
    <property type="molecule type" value="Genomic_DNA"/>
</dbReference>
<sequence>MKSVTNYQDILDNVGTKGVWVQSNESGKYSLIDEEIMLPAAVIKHSAVRNNLQWMQSFADQHLVKLAPHGKTTMSPALFKQQLEAGAWGITVANIQQAWVAFEAGAKRILLANQLVGKANMARASQLLENLDIELYCCVDSQDNIEQLSQYFNGRQQEINLLIEYGMAGGRCGVRHPETMQQLAGLIHELPGVELHGVEFYEGAIHHCEDSERRIRYFIGSAVELALSFKQQGLIKRQCPILTGAGSAWYDVVSECFMHQSYLTTVIRPGCYLIHDTGIYQDAQQKVLDRSARDNSVACHMGSDLTSSLEMWAYVISTPEPGKAIVGLGKRDVAFDAGLPTPVRRYRNGELLDITGLKATDIMDQHTYVSIPEDSNLKVGDIVVFSTSHPCLTFDKWRYVCVCDDDYKVTHLVETQF</sequence>
<dbReference type="InterPro" id="IPR026956">
    <property type="entry name" value="D-ser_dehydrat-like_dom"/>
</dbReference>
<evidence type="ECO:0000256" key="2">
    <source>
        <dbReference type="ARBA" id="ARBA00023239"/>
    </source>
</evidence>
<name>A0AAV2VNZ3_9VIBR</name>
<proteinExistence type="inferred from homology"/>
<dbReference type="InterPro" id="IPR051466">
    <property type="entry name" value="D-amino_acid_metab_enzyme"/>
</dbReference>
<dbReference type="GO" id="GO:0016829">
    <property type="term" value="F:lyase activity"/>
    <property type="evidence" value="ECO:0007669"/>
    <property type="project" value="UniProtKB-KW"/>
</dbReference>
<comment type="caution">
    <text evidence="4">The sequence shown here is derived from an EMBL/GenBank/DDBJ whole genome shotgun (WGS) entry which is preliminary data.</text>
</comment>
<feature type="domain" description="D-serine dehydratase-like" evidence="3">
    <location>
        <begin position="308"/>
        <end position="404"/>
    </location>
</feature>
<dbReference type="PANTHER" id="PTHR28004">
    <property type="entry name" value="ZGC:162816-RELATED"/>
    <property type="match status" value="1"/>
</dbReference>
<dbReference type="Gene3D" id="3.20.20.10">
    <property type="entry name" value="Alanine racemase"/>
    <property type="match status" value="1"/>
</dbReference>
<evidence type="ECO:0000259" key="3">
    <source>
        <dbReference type="SMART" id="SM01119"/>
    </source>
</evidence>
<dbReference type="InterPro" id="IPR001608">
    <property type="entry name" value="Ala_racemase_N"/>
</dbReference>
<evidence type="ECO:0000313" key="5">
    <source>
        <dbReference type="Proteomes" id="UP000018211"/>
    </source>
</evidence>
<keyword evidence="2" id="KW-0456">Lyase</keyword>
<dbReference type="SUPFAM" id="SSF51419">
    <property type="entry name" value="PLP-binding barrel"/>
    <property type="match status" value="1"/>
</dbReference>
<evidence type="ECO:0000256" key="1">
    <source>
        <dbReference type="ARBA" id="ARBA00005323"/>
    </source>
</evidence>